<dbReference type="AlphaFoldDB" id="A0A7W3J8I2"/>
<name>A0A7W3J8I2_9MICO</name>
<organism evidence="3 4">
    <name type="scientific">Promicromonospora sukumoe</name>
    <dbReference type="NCBI Taxonomy" id="88382"/>
    <lineage>
        <taxon>Bacteria</taxon>
        <taxon>Bacillati</taxon>
        <taxon>Actinomycetota</taxon>
        <taxon>Actinomycetes</taxon>
        <taxon>Micrococcales</taxon>
        <taxon>Promicromonosporaceae</taxon>
        <taxon>Promicromonospora</taxon>
    </lineage>
</organism>
<feature type="region of interest" description="Disordered" evidence="1">
    <location>
        <begin position="48"/>
        <end position="87"/>
    </location>
</feature>
<evidence type="ECO:0000313" key="3">
    <source>
        <dbReference type="EMBL" id="MBA8808251.1"/>
    </source>
</evidence>
<feature type="transmembrane region" description="Helical" evidence="2">
    <location>
        <begin position="20"/>
        <end position="43"/>
    </location>
</feature>
<comment type="caution">
    <text evidence="3">The sequence shown here is derived from an EMBL/GenBank/DDBJ whole genome shotgun (WGS) entry which is preliminary data.</text>
</comment>
<accession>A0A7W3J8I2</accession>
<gene>
    <name evidence="3" type="ORF">FHX71_002193</name>
</gene>
<keyword evidence="2" id="KW-1133">Transmembrane helix</keyword>
<keyword evidence="2" id="KW-0812">Transmembrane</keyword>
<evidence type="ECO:0000256" key="2">
    <source>
        <dbReference type="SAM" id="Phobius"/>
    </source>
</evidence>
<keyword evidence="2" id="KW-0472">Membrane</keyword>
<keyword evidence="4" id="KW-1185">Reference proteome</keyword>
<sequence>MVMDAVVVMIGPVDLATVVAIGLDGVAVLVAIGLDGVAVVVAIGPRLPPAVSRASGDPGRPHPGPHGRQRCASTQSLGPESGCFRAE</sequence>
<evidence type="ECO:0000256" key="1">
    <source>
        <dbReference type="SAM" id="MobiDB-lite"/>
    </source>
</evidence>
<dbReference type="EMBL" id="JACGWV010000001">
    <property type="protein sequence ID" value="MBA8808251.1"/>
    <property type="molecule type" value="Genomic_DNA"/>
</dbReference>
<evidence type="ECO:0000313" key="4">
    <source>
        <dbReference type="Proteomes" id="UP000540568"/>
    </source>
</evidence>
<proteinExistence type="predicted"/>
<dbReference type="RefSeq" id="WP_182616124.1">
    <property type="nucleotide sequence ID" value="NZ_BAAATF010000003.1"/>
</dbReference>
<protein>
    <submittedName>
        <fullName evidence="3">Uncharacterized protein</fullName>
    </submittedName>
</protein>
<dbReference type="Proteomes" id="UP000540568">
    <property type="component" value="Unassembled WGS sequence"/>
</dbReference>
<reference evidence="3 4" key="1">
    <citation type="submission" date="2020-07" db="EMBL/GenBank/DDBJ databases">
        <title>Sequencing the genomes of 1000 actinobacteria strains.</title>
        <authorList>
            <person name="Klenk H.-P."/>
        </authorList>
    </citation>
    <scope>NUCLEOTIDE SEQUENCE [LARGE SCALE GENOMIC DNA]</scope>
    <source>
        <strain evidence="3 4">DSM 44121</strain>
    </source>
</reference>